<dbReference type="Proteomes" id="UP000326565">
    <property type="component" value="Unassembled WGS sequence"/>
</dbReference>
<keyword evidence="1" id="KW-0472">Membrane</keyword>
<evidence type="ECO:0000313" key="2">
    <source>
        <dbReference type="EMBL" id="KAB8074603.1"/>
    </source>
</evidence>
<feature type="transmembrane region" description="Helical" evidence="1">
    <location>
        <begin position="104"/>
        <end position="124"/>
    </location>
</feature>
<evidence type="ECO:0000256" key="1">
    <source>
        <dbReference type="SAM" id="Phobius"/>
    </source>
</evidence>
<proteinExistence type="predicted"/>
<reference evidence="2 3" key="1">
    <citation type="submission" date="2019-04" db="EMBL/GenBank/DDBJ databases">
        <title>Friends and foes A comparative genomics study of 23 Aspergillus species from section Flavi.</title>
        <authorList>
            <consortium name="DOE Joint Genome Institute"/>
            <person name="Kjaerbolling I."/>
            <person name="Vesth T."/>
            <person name="Frisvad J.C."/>
            <person name="Nybo J.L."/>
            <person name="Theobald S."/>
            <person name="Kildgaard S."/>
            <person name="Isbrandt T."/>
            <person name="Kuo A."/>
            <person name="Sato A."/>
            <person name="Lyhne E.K."/>
            <person name="Kogle M.E."/>
            <person name="Wiebenga A."/>
            <person name="Kun R.S."/>
            <person name="Lubbers R.J."/>
            <person name="Makela M.R."/>
            <person name="Barry K."/>
            <person name="Chovatia M."/>
            <person name="Clum A."/>
            <person name="Daum C."/>
            <person name="Haridas S."/>
            <person name="He G."/>
            <person name="LaButti K."/>
            <person name="Lipzen A."/>
            <person name="Mondo S."/>
            <person name="Riley R."/>
            <person name="Salamov A."/>
            <person name="Simmons B.A."/>
            <person name="Magnuson J.K."/>
            <person name="Henrissat B."/>
            <person name="Mortensen U.H."/>
            <person name="Larsen T.O."/>
            <person name="Devries R.P."/>
            <person name="Grigoriev I.V."/>
            <person name="Machida M."/>
            <person name="Baker S.E."/>
            <person name="Andersen M.R."/>
        </authorList>
    </citation>
    <scope>NUCLEOTIDE SEQUENCE [LARGE SCALE GENOMIC DNA]</scope>
    <source>
        <strain evidence="2 3">CBS 151.66</strain>
    </source>
</reference>
<gene>
    <name evidence="2" type="ORF">BDV29DRAFT_173387</name>
</gene>
<keyword evidence="3" id="KW-1185">Reference proteome</keyword>
<dbReference type="EMBL" id="ML732207">
    <property type="protein sequence ID" value="KAB8074603.1"/>
    <property type="molecule type" value="Genomic_DNA"/>
</dbReference>
<organism evidence="2 3">
    <name type="scientific">Aspergillus leporis</name>
    <dbReference type="NCBI Taxonomy" id="41062"/>
    <lineage>
        <taxon>Eukaryota</taxon>
        <taxon>Fungi</taxon>
        <taxon>Dikarya</taxon>
        <taxon>Ascomycota</taxon>
        <taxon>Pezizomycotina</taxon>
        <taxon>Eurotiomycetes</taxon>
        <taxon>Eurotiomycetidae</taxon>
        <taxon>Eurotiales</taxon>
        <taxon>Aspergillaceae</taxon>
        <taxon>Aspergillus</taxon>
        <taxon>Aspergillus subgen. Circumdati</taxon>
    </lineage>
</organism>
<keyword evidence="1" id="KW-0812">Transmembrane</keyword>
<keyword evidence="1" id="KW-1133">Transmembrane helix</keyword>
<name>A0A5N5X1E3_9EURO</name>
<protein>
    <submittedName>
        <fullName evidence="2">Uncharacterized protein</fullName>
    </submittedName>
</protein>
<evidence type="ECO:0000313" key="3">
    <source>
        <dbReference type="Proteomes" id="UP000326565"/>
    </source>
</evidence>
<feature type="transmembrane region" description="Helical" evidence="1">
    <location>
        <begin position="145"/>
        <end position="163"/>
    </location>
</feature>
<sequence length="198" mass="21888">MSLLQLWYVVKHRDFPNLKSHLLRTKIVPAIFVGRGHSHPFKAPCFPRTLFWRKLADCVKTVYYFACRTSYPSRDSRKVQCDVISIQRTIYIAILFLDDLEEELLSSVGISGLFFVGIASKLLLVSSVSCVPKFSSGDSYFAMRVVCVFLALIGIAVGCIPGGSKCDPMNPNGDECCTGFACRDGLYPPDSASCQPLA</sequence>
<dbReference type="AlphaFoldDB" id="A0A5N5X1E3"/>
<accession>A0A5N5X1E3</accession>